<dbReference type="Proteomes" id="UP000522313">
    <property type="component" value="Unassembled WGS sequence"/>
</dbReference>
<sequence>MTKQRAALSYEQAQAHIAARLGPKRAAAIVGVAMRTFHDWGDPDVDRTIPIAAAEKLDLAYIAAGGETMPFLDTLSLRLETARAQRDGNRPALADVTASFAKESGELTAAGIHASRPGATAADREKVRKEGLEAIASAGSMISALDAIEGAARAPPDTG</sequence>
<comment type="caution">
    <text evidence="1">The sequence shown here is derived from an EMBL/GenBank/DDBJ whole genome shotgun (WGS) entry which is preliminary data.</text>
</comment>
<protein>
    <submittedName>
        <fullName evidence="1">Uncharacterized protein</fullName>
    </submittedName>
</protein>
<gene>
    <name evidence="1" type="ORF">F4693_003545</name>
</gene>
<dbReference type="AlphaFoldDB" id="A0A7X0JGY6"/>
<dbReference type="RefSeq" id="WP_184508320.1">
    <property type="nucleotide sequence ID" value="NZ_JACHBT010000025.1"/>
</dbReference>
<organism evidence="1 2">
    <name type="scientific">Sphingomonas endophytica</name>
    <dbReference type="NCBI Taxonomy" id="869719"/>
    <lineage>
        <taxon>Bacteria</taxon>
        <taxon>Pseudomonadati</taxon>
        <taxon>Pseudomonadota</taxon>
        <taxon>Alphaproteobacteria</taxon>
        <taxon>Sphingomonadales</taxon>
        <taxon>Sphingomonadaceae</taxon>
        <taxon>Sphingomonas</taxon>
    </lineage>
</organism>
<accession>A0A7X0JGY6</accession>
<proteinExistence type="predicted"/>
<evidence type="ECO:0000313" key="1">
    <source>
        <dbReference type="EMBL" id="MBB6506542.1"/>
    </source>
</evidence>
<evidence type="ECO:0000313" key="2">
    <source>
        <dbReference type="Proteomes" id="UP000522313"/>
    </source>
</evidence>
<reference evidence="1 2" key="2">
    <citation type="submission" date="2020-08" db="EMBL/GenBank/DDBJ databases">
        <authorList>
            <person name="Partida-Martinez L."/>
            <person name="Huntemann M."/>
            <person name="Clum A."/>
            <person name="Wang J."/>
            <person name="Palaniappan K."/>
            <person name="Ritter S."/>
            <person name="Chen I.-M."/>
            <person name="Stamatis D."/>
            <person name="Reddy T."/>
            <person name="O'Malley R."/>
            <person name="Daum C."/>
            <person name="Shapiro N."/>
            <person name="Ivanova N."/>
            <person name="Kyrpides N."/>
            <person name="Woyke T."/>
        </authorList>
    </citation>
    <scope>NUCLEOTIDE SEQUENCE [LARGE SCALE GENOMIC DNA]</scope>
    <source>
        <strain evidence="1 2">AS3.13</strain>
    </source>
</reference>
<reference evidence="1 2" key="1">
    <citation type="submission" date="2020-08" db="EMBL/GenBank/DDBJ databases">
        <title>The Agave Microbiome: Exploring the role of microbial communities in plant adaptations to desert environments.</title>
        <authorList>
            <person name="Partida-Martinez L.P."/>
        </authorList>
    </citation>
    <scope>NUCLEOTIDE SEQUENCE [LARGE SCALE GENOMIC DNA]</scope>
    <source>
        <strain evidence="1 2">AS3.13</strain>
    </source>
</reference>
<name>A0A7X0JGY6_9SPHN</name>
<dbReference type="EMBL" id="JACHBT010000025">
    <property type="protein sequence ID" value="MBB6506542.1"/>
    <property type="molecule type" value="Genomic_DNA"/>
</dbReference>